<keyword evidence="4" id="KW-1185">Reference proteome</keyword>
<proteinExistence type="predicted"/>
<comment type="caution">
    <text evidence="3">The sequence shown here is derived from an EMBL/GenBank/DDBJ whole genome shotgun (WGS) entry which is preliminary data.</text>
</comment>
<dbReference type="Pfam" id="PF20271">
    <property type="entry name" value="CATASP"/>
    <property type="match status" value="1"/>
</dbReference>
<dbReference type="EMBL" id="BJXA01000013">
    <property type="protein sequence ID" value="GEM37985.1"/>
    <property type="molecule type" value="Genomic_DNA"/>
</dbReference>
<accession>A0A511MBE5</accession>
<feature type="compositionally biased region" description="Basic and acidic residues" evidence="1">
    <location>
        <begin position="7"/>
        <end position="16"/>
    </location>
</feature>
<evidence type="ECO:0000313" key="4">
    <source>
        <dbReference type="Proteomes" id="UP000321424"/>
    </source>
</evidence>
<sequence>MASSGDRITEVRHMSEPVDGPVPTPGVPPLDDETRDDLLDVLSDLAEWRLPPPRWEHVAQAVDALVEPLMNGDALAVRAAIDEVELMGPVRATRIGAGDRSSAPSRVMDRVNTLVHTLGGDPASATSIATDEHE</sequence>
<protein>
    <recommendedName>
        <fullName evidence="2">CATRA-Associated Small Protein domain-containing protein</fullName>
    </recommendedName>
</protein>
<evidence type="ECO:0000259" key="2">
    <source>
        <dbReference type="Pfam" id="PF20271"/>
    </source>
</evidence>
<evidence type="ECO:0000313" key="3">
    <source>
        <dbReference type="EMBL" id="GEM37985.1"/>
    </source>
</evidence>
<dbReference type="AlphaFoldDB" id="A0A511MBE5"/>
<reference evidence="3 4" key="1">
    <citation type="submission" date="2019-07" db="EMBL/GenBank/DDBJ databases">
        <title>Whole genome shotgun sequence of Nocardia ninae NBRC 108245.</title>
        <authorList>
            <person name="Hosoyama A."/>
            <person name="Uohara A."/>
            <person name="Ohji S."/>
            <person name="Ichikawa N."/>
        </authorList>
    </citation>
    <scope>NUCLEOTIDE SEQUENCE [LARGE SCALE GENOMIC DNA]</scope>
    <source>
        <strain evidence="3 4">NBRC 108245</strain>
    </source>
</reference>
<feature type="domain" description="CATRA-Associated Small Protein" evidence="2">
    <location>
        <begin position="37"/>
        <end position="121"/>
    </location>
</feature>
<evidence type="ECO:0000256" key="1">
    <source>
        <dbReference type="SAM" id="MobiDB-lite"/>
    </source>
</evidence>
<dbReference type="InterPro" id="IPR046924">
    <property type="entry name" value="CATASP"/>
</dbReference>
<gene>
    <name evidence="3" type="ORF">NN4_25040</name>
</gene>
<name>A0A511MBE5_9NOCA</name>
<feature type="region of interest" description="Disordered" evidence="1">
    <location>
        <begin position="1"/>
        <end position="34"/>
    </location>
</feature>
<organism evidence="3 4">
    <name type="scientific">Nocardia ninae NBRC 108245</name>
    <dbReference type="NCBI Taxonomy" id="1210091"/>
    <lineage>
        <taxon>Bacteria</taxon>
        <taxon>Bacillati</taxon>
        <taxon>Actinomycetota</taxon>
        <taxon>Actinomycetes</taxon>
        <taxon>Mycobacteriales</taxon>
        <taxon>Nocardiaceae</taxon>
        <taxon>Nocardia</taxon>
    </lineage>
</organism>
<dbReference type="Proteomes" id="UP000321424">
    <property type="component" value="Unassembled WGS sequence"/>
</dbReference>